<dbReference type="PANTHER" id="PTHR20857:SF15">
    <property type="entry name" value="THIAMINE-PHOSPHATE SYNTHASE"/>
    <property type="match status" value="1"/>
</dbReference>
<keyword evidence="6 10" id="KW-0784">Thiamine biosynthesis</keyword>
<evidence type="ECO:0000313" key="13">
    <source>
        <dbReference type="EMBL" id="KGO31678.1"/>
    </source>
</evidence>
<keyword evidence="14" id="KW-1185">Reference proteome</keyword>
<dbReference type="Gene3D" id="3.20.20.70">
    <property type="entry name" value="Aldolase class I"/>
    <property type="match status" value="1"/>
</dbReference>
<keyword evidence="4" id="KW-0479">Metal-binding</keyword>
<dbReference type="EMBL" id="AXCV01000253">
    <property type="protein sequence ID" value="KGO31678.1"/>
    <property type="molecule type" value="Genomic_DNA"/>
</dbReference>
<dbReference type="InterPro" id="IPR013785">
    <property type="entry name" value="Aldolase_TIM"/>
</dbReference>
<name>A0ABR4XQL5_9LACO</name>
<evidence type="ECO:0000256" key="4">
    <source>
        <dbReference type="ARBA" id="ARBA00022723"/>
    </source>
</evidence>
<protein>
    <recommendedName>
        <fullName evidence="10">Thiamine-phosphate synthase</fullName>
        <ecNumber evidence="10">2.5.1.3</ecNumber>
    </recommendedName>
    <alternativeName>
        <fullName evidence="10">Thiamine-phosphate pyrophosphorylase</fullName>
    </alternativeName>
</protein>
<comment type="pathway">
    <text evidence="2 11">Cofactor biosynthesis; thiamine diphosphate biosynthesis; thiamine phosphate from 4-amino-2-methyl-5-diphosphomethylpyrimidine and 4-methyl-5-(2-phosphoethyl)-thiazole: step 1/1.</text>
</comment>
<organism evidence="13 14">
    <name type="scientific">Oenococcus alcoholitolerans</name>
    <dbReference type="NCBI Taxonomy" id="931074"/>
    <lineage>
        <taxon>Bacteria</taxon>
        <taxon>Bacillati</taxon>
        <taxon>Bacillota</taxon>
        <taxon>Bacilli</taxon>
        <taxon>Lactobacillales</taxon>
        <taxon>Lactobacillaceae</taxon>
        <taxon>Oenococcus</taxon>
    </lineage>
</organism>
<dbReference type="NCBIfam" id="TIGR00693">
    <property type="entry name" value="thiE"/>
    <property type="match status" value="1"/>
</dbReference>
<comment type="similarity">
    <text evidence="10">Belongs to the thiamine-phosphate synthase family.</text>
</comment>
<evidence type="ECO:0000256" key="7">
    <source>
        <dbReference type="ARBA" id="ARBA00047334"/>
    </source>
</evidence>
<evidence type="ECO:0000256" key="1">
    <source>
        <dbReference type="ARBA" id="ARBA00001946"/>
    </source>
</evidence>
<proteinExistence type="inferred from homology"/>
<feature type="domain" description="Thiamine phosphate synthase/TenI" evidence="12">
    <location>
        <begin position="1"/>
        <end position="134"/>
    </location>
</feature>
<dbReference type="InterPro" id="IPR034291">
    <property type="entry name" value="TMP_synthase"/>
</dbReference>
<dbReference type="Proteomes" id="UP000030023">
    <property type="component" value="Unassembled WGS sequence"/>
</dbReference>
<dbReference type="CDD" id="cd00564">
    <property type="entry name" value="TMP_TenI"/>
    <property type="match status" value="1"/>
</dbReference>
<reference evidence="13 14" key="1">
    <citation type="journal article" date="2014" name="Antonie Van Leeuwenhoek">
        <title>Oenococcus alcoholitolerans sp. nov., a lactic acid bacteria isolated from cachaca and ethanol fermentation processes.</title>
        <authorList>
            <person name="Badotti F."/>
            <person name="Moreira A.P."/>
            <person name="Tonon L.A."/>
            <person name="de Lucena B.T."/>
            <person name="Gomes Fde C."/>
            <person name="Kruger R."/>
            <person name="Thompson C.C."/>
            <person name="de Morais M.A.Jr."/>
            <person name="Rosa C.A."/>
            <person name="Thompson F.L."/>
        </authorList>
    </citation>
    <scope>NUCLEOTIDE SEQUENCE [LARGE SCALE GENOMIC DNA]</scope>
    <source>
        <strain evidence="13 14">UFRJ-M7.2.18</strain>
    </source>
</reference>
<dbReference type="InterPro" id="IPR022998">
    <property type="entry name" value="ThiamineP_synth_TenI"/>
</dbReference>
<comment type="caution">
    <text evidence="13">The sequence shown here is derived from an EMBL/GenBank/DDBJ whole genome shotgun (WGS) entry which is preliminary data.</text>
</comment>
<evidence type="ECO:0000259" key="12">
    <source>
        <dbReference type="Pfam" id="PF02581"/>
    </source>
</evidence>
<comment type="catalytic activity">
    <reaction evidence="8 10">
        <text>2-(2-carboxy-4-methylthiazol-5-yl)ethyl phosphate + 4-amino-2-methyl-5-(diphosphooxymethyl)pyrimidine + 2 H(+) = thiamine phosphate + CO2 + diphosphate</text>
        <dbReference type="Rhea" id="RHEA:47848"/>
        <dbReference type="ChEBI" id="CHEBI:15378"/>
        <dbReference type="ChEBI" id="CHEBI:16526"/>
        <dbReference type="ChEBI" id="CHEBI:33019"/>
        <dbReference type="ChEBI" id="CHEBI:37575"/>
        <dbReference type="ChEBI" id="CHEBI:57841"/>
        <dbReference type="ChEBI" id="CHEBI:62890"/>
        <dbReference type="EC" id="2.5.1.3"/>
    </reaction>
</comment>
<keyword evidence="5" id="KW-0460">Magnesium</keyword>
<comment type="cofactor">
    <cofactor evidence="1">
        <name>Mg(2+)</name>
        <dbReference type="ChEBI" id="CHEBI:18420"/>
    </cofactor>
</comment>
<evidence type="ECO:0000313" key="14">
    <source>
        <dbReference type="Proteomes" id="UP000030023"/>
    </source>
</evidence>
<evidence type="ECO:0000256" key="2">
    <source>
        <dbReference type="ARBA" id="ARBA00005165"/>
    </source>
</evidence>
<sequence length="151" mass="16110">EITDRYQIPFVVDDDLQLAIQLEADGIHIGQKDEPVQQIAAPALKSGMFIGLSVSDPEELQKSGDINGVSYLGSGPVFATSSKKDAHQPIGINGLTVLKKLVKIPIVAIGGINPDNAAEVWKSGIDGISIISAISKSKNPTLDIERMKKHD</sequence>
<evidence type="ECO:0000256" key="8">
    <source>
        <dbReference type="ARBA" id="ARBA00047851"/>
    </source>
</evidence>
<gene>
    <name evidence="13" type="ORF">Q757_05735</name>
</gene>
<comment type="catalytic activity">
    <reaction evidence="9 10">
        <text>2-[(2R,5Z)-2-carboxy-4-methylthiazol-5(2H)-ylidene]ethyl phosphate + 4-amino-2-methyl-5-(diphosphooxymethyl)pyrimidine + 2 H(+) = thiamine phosphate + CO2 + diphosphate</text>
        <dbReference type="Rhea" id="RHEA:47844"/>
        <dbReference type="ChEBI" id="CHEBI:15378"/>
        <dbReference type="ChEBI" id="CHEBI:16526"/>
        <dbReference type="ChEBI" id="CHEBI:33019"/>
        <dbReference type="ChEBI" id="CHEBI:37575"/>
        <dbReference type="ChEBI" id="CHEBI:57841"/>
        <dbReference type="ChEBI" id="CHEBI:62899"/>
        <dbReference type="EC" id="2.5.1.3"/>
    </reaction>
</comment>
<dbReference type="InterPro" id="IPR036206">
    <property type="entry name" value="ThiamineP_synth_sf"/>
</dbReference>
<evidence type="ECO:0000256" key="10">
    <source>
        <dbReference type="RuleBase" id="RU003826"/>
    </source>
</evidence>
<dbReference type="Pfam" id="PF02581">
    <property type="entry name" value="TMP-TENI"/>
    <property type="match status" value="1"/>
</dbReference>
<evidence type="ECO:0000256" key="5">
    <source>
        <dbReference type="ARBA" id="ARBA00022842"/>
    </source>
</evidence>
<dbReference type="SUPFAM" id="SSF51391">
    <property type="entry name" value="Thiamin phosphate synthase"/>
    <property type="match status" value="1"/>
</dbReference>
<evidence type="ECO:0000256" key="9">
    <source>
        <dbReference type="ARBA" id="ARBA00047883"/>
    </source>
</evidence>
<keyword evidence="3 10" id="KW-0808">Transferase</keyword>
<dbReference type="PANTHER" id="PTHR20857">
    <property type="entry name" value="THIAMINE-PHOSPHATE PYROPHOSPHORYLASE"/>
    <property type="match status" value="1"/>
</dbReference>
<evidence type="ECO:0000256" key="11">
    <source>
        <dbReference type="RuleBase" id="RU004253"/>
    </source>
</evidence>
<evidence type="ECO:0000256" key="6">
    <source>
        <dbReference type="ARBA" id="ARBA00022977"/>
    </source>
</evidence>
<accession>A0ABR4XQL5</accession>
<evidence type="ECO:0000256" key="3">
    <source>
        <dbReference type="ARBA" id="ARBA00022679"/>
    </source>
</evidence>
<feature type="non-terminal residue" evidence="13">
    <location>
        <position position="1"/>
    </location>
</feature>
<comment type="catalytic activity">
    <reaction evidence="7 10">
        <text>4-methyl-5-(2-phosphooxyethyl)-thiazole + 4-amino-2-methyl-5-(diphosphooxymethyl)pyrimidine + H(+) = thiamine phosphate + diphosphate</text>
        <dbReference type="Rhea" id="RHEA:22328"/>
        <dbReference type="ChEBI" id="CHEBI:15378"/>
        <dbReference type="ChEBI" id="CHEBI:33019"/>
        <dbReference type="ChEBI" id="CHEBI:37575"/>
        <dbReference type="ChEBI" id="CHEBI:57841"/>
        <dbReference type="ChEBI" id="CHEBI:58296"/>
        <dbReference type="EC" id="2.5.1.3"/>
    </reaction>
</comment>
<dbReference type="EC" id="2.5.1.3" evidence="10"/>